<protein>
    <submittedName>
        <fullName evidence="1">Spore coat associated protein JA (CotJA)</fullName>
    </submittedName>
</protein>
<evidence type="ECO:0000313" key="2">
    <source>
        <dbReference type="EMBL" id="VUX10092.1"/>
    </source>
</evidence>
<evidence type="ECO:0000313" key="4">
    <source>
        <dbReference type="Proteomes" id="UP000398619"/>
    </source>
</evidence>
<dbReference type="STRING" id="88431.ERS852423_00847"/>
<dbReference type="Proteomes" id="UP000095485">
    <property type="component" value="Unassembled WGS sequence"/>
</dbReference>
<gene>
    <name evidence="2" type="ORF">DLSSTS7063_01705</name>
    <name evidence="1" type="ORF">ERS852526_00003</name>
</gene>
<dbReference type="EMBL" id="CZAY01000001">
    <property type="protein sequence ID" value="CUO92879.1"/>
    <property type="molecule type" value="Genomic_DNA"/>
</dbReference>
<proteinExistence type="predicted"/>
<organism evidence="1 3">
    <name type="scientific">Dorea longicatena</name>
    <dbReference type="NCBI Taxonomy" id="88431"/>
    <lineage>
        <taxon>Bacteria</taxon>
        <taxon>Bacillati</taxon>
        <taxon>Bacillota</taxon>
        <taxon>Clostridia</taxon>
        <taxon>Lachnospirales</taxon>
        <taxon>Lachnospiraceae</taxon>
        <taxon>Dorea</taxon>
    </lineage>
</organism>
<evidence type="ECO:0000313" key="1">
    <source>
        <dbReference type="EMBL" id="CUO92879.1"/>
    </source>
</evidence>
<dbReference type="GeneID" id="96227319"/>
<evidence type="ECO:0000313" key="3">
    <source>
        <dbReference type="Proteomes" id="UP000095485"/>
    </source>
</evidence>
<dbReference type="RefSeq" id="WP_226850725.1">
    <property type="nucleotide sequence ID" value="NZ_AP031429.1"/>
</dbReference>
<reference evidence="1 3" key="1">
    <citation type="submission" date="2015-09" db="EMBL/GenBank/DDBJ databases">
        <authorList>
            <consortium name="Pathogen Informatics"/>
        </authorList>
    </citation>
    <scope>NUCLEOTIDE SEQUENCE [LARGE SCALE GENOMIC DNA]</scope>
    <source>
        <strain evidence="1 3">2789STDY5834914</strain>
    </source>
</reference>
<dbReference type="EMBL" id="CABHNM010000038">
    <property type="protein sequence ID" value="VUX10092.1"/>
    <property type="molecule type" value="Genomic_DNA"/>
</dbReference>
<dbReference type="AlphaFoldDB" id="A0A174J701"/>
<dbReference type="Proteomes" id="UP000398619">
    <property type="component" value="Unassembled WGS sequence"/>
</dbReference>
<reference evidence="2 4" key="2">
    <citation type="submission" date="2019-07" db="EMBL/GenBank/DDBJ databases">
        <authorList>
            <person name="Hibberd C M."/>
            <person name="Gehrig L. J."/>
            <person name="Chang H.-W."/>
            <person name="Venkatesh S."/>
        </authorList>
    </citation>
    <scope>NUCLEOTIDE SEQUENCE [LARGE SCALE GENOMIC DNA]</scope>
    <source>
        <strain evidence="2">Dorea_longicatena_SSTS_Bg7063</strain>
    </source>
</reference>
<name>A0A174J701_9FIRM</name>
<dbReference type="InterPro" id="IPR020256">
    <property type="entry name" value="Spore_coat_CotJA"/>
</dbReference>
<sequence length="97" mass="11062">MPNYRYNTPDYMRQNHSNGCHVGGSNRTMPPSVSPSTPSRPCCNIYDHDKLSGLSIAMAYVPWQEWRSLYEVEKGFRCGTIFAELNLPFCWKGGSPR</sequence>
<dbReference type="Pfam" id="PF11007">
    <property type="entry name" value="CotJA"/>
    <property type="match status" value="1"/>
</dbReference>
<accession>A0A174J701</accession>